<keyword evidence="6" id="KW-1185">Reference proteome</keyword>
<dbReference type="InterPro" id="IPR016024">
    <property type="entry name" value="ARM-type_fold"/>
</dbReference>
<dbReference type="PANTHER" id="PTHR14387:SF0">
    <property type="entry name" value="DUF2428 DOMAIN-CONTAINING PROTEIN"/>
    <property type="match status" value="1"/>
</dbReference>
<evidence type="ECO:0000313" key="5">
    <source>
        <dbReference type="EMBL" id="RTG85024.1"/>
    </source>
</evidence>
<comment type="similarity">
    <text evidence="1">Belongs to the THADA family.</text>
</comment>
<evidence type="ECO:0000256" key="2">
    <source>
        <dbReference type="ARBA" id="ARBA00022694"/>
    </source>
</evidence>
<protein>
    <submittedName>
        <fullName evidence="5">Uncharacterized protein</fullName>
    </submittedName>
</protein>
<keyword evidence="2" id="KW-0819">tRNA processing</keyword>
<dbReference type="InterPro" id="IPR019442">
    <property type="entry name" value="THADA/TRM732_DUF2428"/>
</dbReference>
<dbReference type="Proteomes" id="UP000290809">
    <property type="component" value="Unassembled WGS sequence"/>
</dbReference>
<reference evidence="5 6" key="1">
    <citation type="journal article" date="2019" name="PLoS Pathog.">
        <title>Genome sequence of the bovine parasite Schistosoma bovis Tanzania.</title>
        <authorList>
            <person name="Oey H."/>
            <person name="Zakrzewski M."/>
            <person name="Gobert G."/>
            <person name="Gravermann K."/>
            <person name="Stoye J."/>
            <person name="Jones M."/>
            <person name="Mcmanus D."/>
            <person name="Krause L."/>
        </authorList>
    </citation>
    <scope>NUCLEOTIDE SEQUENCE [LARGE SCALE GENOMIC DNA]</scope>
    <source>
        <strain evidence="5 6">TAN1997</strain>
    </source>
</reference>
<evidence type="ECO:0000313" key="6">
    <source>
        <dbReference type="Proteomes" id="UP000290809"/>
    </source>
</evidence>
<evidence type="ECO:0000256" key="1">
    <source>
        <dbReference type="ARBA" id="ARBA00010409"/>
    </source>
</evidence>
<name>A0A430QBL6_SCHBO</name>
<proteinExistence type="inferred from homology"/>
<dbReference type="Pfam" id="PF25151">
    <property type="entry name" value="TPR_Trm732_C"/>
    <property type="match status" value="1"/>
</dbReference>
<dbReference type="InterPro" id="IPR051954">
    <property type="entry name" value="tRNA_methyltransferase_THADA"/>
</dbReference>
<dbReference type="Pfam" id="PF10350">
    <property type="entry name" value="DUF2428"/>
    <property type="match status" value="1"/>
</dbReference>
<dbReference type="InterPro" id="IPR056842">
    <property type="entry name" value="THADA-like_TPR_C"/>
</dbReference>
<gene>
    <name evidence="5" type="ORF">DC041_0008533</name>
</gene>
<dbReference type="GO" id="GO:0005829">
    <property type="term" value="C:cytosol"/>
    <property type="evidence" value="ECO:0007669"/>
    <property type="project" value="TreeGrafter"/>
</dbReference>
<evidence type="ECO:0000259" key="4">
    <source>
        <dbReference type="Pfam" id="PF25151"/>
    </source>
</evidence>
<dbReference type="GO" id="GO:0030488">
    <property type="term" value="P:tRNA methylation"/>
    <property type="evidence" value="ECO:0007669"/>
    <property type="project" value="TreeGrafter"/>
</dbReference>
<accession>A0A430QBL6</accession>
<sequence>MVIDAPSDDNPKRRTILAVLNQSENSPSSDITGNLSFLFQLFHSSNSRAQLAILLALVGILSTTDWFCNYENYGNISLYVLSMAGFSVDPNNNLLRKFNQNDSVTNLLQSKIVYNWSKKNLLNHYEDDVERNIEQFNVFTSPLLTYCIDMRSSYIDAIRYSALDTIENIISFHLKYCDECRQSRISDNKSKISCGYLNEILNQLVSDSCYSRGTIAMLTRFIRCMSKTRVYRTINLLHSLDSVFQPFVNDTNLEICGRIVSGSMKIADDPNLASEISELYTLITHNLYTENDPLIYVWLSGLVDTFIRNSNETFHSTVIQNILPSLVKTNPKLLELLVKCCNSDSVKMNTDLPTFLLTCYHLLSFNGMKTDCCEYLSLNFLTSCLHSYDNQFFFLIAFYSKFKLRLTALNVLVSLITKSKQKMILSNEKLEMFLNYLRHDLWPNSKRIHGQIVSAIKDILLHTLPIMKRETNDTNLNNLKSFHVEMVHILMTCIYPGSPASRLSLGLAGLYTVVECFHSVFYTDDYSEFMAQIMSCLIKATQNVYTIPSFTDENFKPIDHSTSQLFFLFLTGLCSRYDVDRDYTVKILLRLDVLKQLNPNYINKLWTDTLEIYAQSSKPDVSPIAGDILRFLIYGNENVDKSNQLSSSSSSVDKKLIQAIDCLLNQLQEQITICEKLPVIGLMSVATNKPFYAILSTIRSIIGVTSSSPLNKKNKKPTDAHIWSNTSIKAESLFKQINGVNVIERIISLGLRISEIVLPVVGHESPEGVLLTSQQDVIIDDIKVSNDHISFFWLLYIEFNSIFSIARFFCTQLLCCRHRGAFELCATGFTNFCTALVNHPVYFTIPIHWLNAVTGQTLSLNEKSTNDCSTVIENIDFSLESCMGKHNTMECITRRGADKYLQKALIIALDGVGCGDLSIRNASILFYSTLVQRIFGVNRSNAVKSRKNWFVLPLYIYRFQFLCMHTTTSTFFKRYPKFEHYFVETLTSYSKNTNIPHPSSFKLYSILHLMTHLLPSLQVTEIDKMLYKLLIRCGFSDDIHIRKIASLALTSIIHPSVIMTTLNHLFDLMELFHESMPVKRWCNIRLNILHGLLLQIYALMYSNMDIHDSTPSVYTVSTISYLSKSNYLTIINRLKSSFSWLNDSAYVTCTIIKQLYMKILNCHYNQPIQIETNVIGLEYDYLITHIYVLIDCTLNNSENSTLSPTTFYLNLIKWTKSMNSINLLTVALRRICSYLHSTLAHSTLNDNNFDIEDINEIIDASEHLNSSIFNKLKTLFPFQTLFQNFIRLYFRLDENIPHNNNHKDDEAYRYAFALLTIQLQHQSDHDSTDISRKLILAAFRWSCKQMKLLFKKMKCLNSPPIYLAAFIRFHTKLITVIYNKESDDDVSLILSKFCNLGNLCFNILQHSHTTTTATTHVCLEVKYAVLHSFFVSRIFVNWLSFSSEEDIKKGELFLNTKELFVICMFKSMSFDILIENINNLESSKLQKLTCKTVQNILMFSDPKFQCVTQSPYILLDGLIKFVLLHGNFSLYEHLLLFLRKKVRHFKELNSQLDNIISENAFSQTTLKFENDQVELIKIISDNITKWIQPYLDALYVSLHEDDRMDYIQNDLDKSLCRVMDFNDMVPFLIFKSDYASLLYLNHYTDNRMILLL</sequence>
<comment type="caution">
    <text evidence="5">The sequence shown here is derived from an EMBL/GenBank/DDBJ whole genome shotgun (WGS) entry which is preliminary data.</text>
</comment>
<feature type="domain" description="DUF2428" evidence="3">
    <location>
        <begin position="800"/>
        <end position="856"/>
    </location>
</feature>
<evidence type="ECO:0000259" key="3">
    <source>
        <dbReference type="Pfam" id="PF10350"/>
    </source>
</evidence>
<dbReference type="STRING" id="6184.A0A430QBL6"/>
<feature type="domain" description="tRNA (32-2'-O)-methyltransferase regulator THADA-like C-terminal TPR repeats region" evidence="4">
    <location>
        <begin position="920"/>
        <end position="1099"/>
    </location>
</feature>
<dbReference type="EMBL" id="QMKO01002054">
    <property type="protein sequence ID" value="RTG85024.1"/>
    <property type="molecule type" value="Genomic_DNA"/>
</dbReference>
<dbReference type="PANTHER" id="PTHR14387">
    <property type="entry name" value="THADA/DEATH RECEPTOR INTERACTING PROTEIN"/>
    <property type="match status" value="1"/>
</dbReference>
<organism evidence="5 6">
    <name type="scientific">Schistosoma bovis</name>
    <name type="common">Blood fluke</name>
    <dbReference type="NCBI Taxonomy" id="6184"/>
    <lineage>
        <taxon>Eukaryota</taxon>
        <taxon>Metazoa</taxon>
        <taxon>Spiralia</taxon>
        <taxon>Lophotrochozoa</taxon>
        <taxon>Platyhelminthes</taxon>
        <taxon>Trematoda</taxon>
        <taxon>Digenea</taxon>
        <taxon>Strigeidida</taxon>
        <taxon>Schistosomatoidea</taxon>
        <taxon>Schistosomatidae</taxon>
        <taxon>Schistosoma</taxon>
    </lineage>
</organism>
<dbReference type="SUPFAM" id="SSF48371">
    <property type="entry name" value="ARM repeat"/>
    <property type="match status" value="1"/>
</dbReference>